<comment type="caution">
    <text evidence="2">The sequence shown here is derived from an EMBL/GenBank/DDBJ whole genome shotgun (WGS) entry which is preliminary data.</text>
</comment>
<feature type="region of interest" description="Disordered" evidence="1">
    <location>
        <begin position="53"/>
        <end position="83"/>
    </location>
</feature>
<gene>
    <name evidence="2" type="ORF">Nepgr_004454</name>
</gene>
<feature type="compositionally biased region" description="Polar residues" evidence="1">
    <location>
        <begin position="54"/>
        <end position="63"/>
    </location>
</feature>
<dbReference type="Proteomes" id="UP001279734">
    <property type="component" value="Unassembled WGS sequence"/>
</dbReference>
<accession>A0AAD3S1E2</accession>
<feature type="compositionally biased region" description="Polar residues" evidence="1">
    <location>
        <begin position="72"/>
        <end position="83"/>
    </location>
</feature>
<organism evidence="2 3">
    <name type="scientific">Nepenthes gracilis</name>
    <name type="common">Slender pitcher plant</name>
    <dbReference type="NCBI Taxonomy" id="150966"/>
    <lineage>
        <taxon>Eukaryota</taxon>
        <taxon>Viridiplantae</taxon>
        <taxon>Streptophyta</taxon>
        <taxon>Embryophyta</taxon>
        <taxon>Tracheophyta</taxon>
        <taxon>Spermatophyta</taxon>
        <taxon>Magnoliopsida</taxon>
        <taxon>eudicotyledons</taxon>
        <taxon>Gunneridae</taxon>
        <taxon>Pentapetalae</taxon>
        <taxon>Caryophyllales</taxon>
        <taxon>Nepenthaceae</taxon>
        <taxon>Nepenthes</taxon>
    </lineage>
</organism>
<dbReference type="EMBL" id="BSYO01000003">
    <property type="protein sequence ID" value="GMH02615.1"/>
    <property type="molecule type" value="Genomic_DNA"/>
</dbReference>
<evidence type="ECO:0000313" key="2">
    <source>
        <dbReference type="EMBL" id="GMH02615.1"/>
    </source>
</evidence>
<sequence>MEGGYMCHIIVVKTNDITLIPYSHSLATGSFPGLCLPAALDWPYGDHADHVGSRSLSPATESDSFPWDVPSSGDTNKESGTLARTPSWAAVRATTAFSVLGSDCCRRSSSSQQLALVLSGSGPHVWDTSPCWPSPSRYRIECWPQLPRRTGCARASPPLPAWLSSDLWWWQTKCQGYFSSLRLEVNWLKK</sequence>
<evidence type="ECO:0000313" key="3">
    <source>
        <dbReference type="Proteomes" id="UP001279734"/>
    </source>
</evidence>
<reference evidence="2" key="1">
    <citation type="submission" date="2023-05" db="EMBL/GenBank/DDBJ databases">
        <title>Nepenthes gracilis genome sequencing.</title>
        <authorList>
            <person name="Fukushima K."/>
        </authorList>
    </citation>
    <scope>NUCLEOTIDE SEQUENCE</scope>
    <source>
        <strain evidence="2">SING2019-196</strain>
    </source>
</reference>
<proteinExistence type="predicted"/>
<evidence type="ECO:0000256" key="1">
    <source>
        <dbReference type="SAM" id="MobiDB-lite"/>
    </source>
</evidence>
<keyword evidence="3" id="KW-1185">Reference proteome</keyword>
<name>A0AAD3S1E2_NEPGR</name>
<protein>
    <submittedName>
        <fullName evidence="2">Uncharacterized protein</fullName>
    </submittedName>
</protein>
<dbReference type="AlphaFoldDB" id="A0AAD3S1E2"/>